<evidence type="ECO:0000313" key="3">
    <source>
        <dbReference type="EMBL" id="TWF39979.1"/>
    </source>
</evidence>
<keyword evidence="4" id="KW-1185">Reference proteome</keyword>
<comment type="caution">
    <text evidence="3">The sequence shown here is derived from an EMBL/GenBank/DDBJ whole genome shotgun (WGS) entry which is preliminary data.</text>
</comment>
<evidence type="ECO:0000256" key="1">
    <source>
        <dbReference type="SAM" id="MobiDB-lite"/>
    </source>
</evidence>
<dbReference type="RefSeq" id="WP_145671148.1">
    <property type="nucleotide sequence ID" value="NZ_VIWO01000005.1"/>
</dbReference>
<name>A0A561PPE1_9BACT</name>
<dbReference type="Proteomes" id="UP000320811">
    <property type="component" value="Unassembled WGS sequence"/>
</dbReference>
<dbReference type="OrthoDB" id="1494853at2"/>
<organism evidence="3 4">
    <name type="scientific">Chitinophaga polysaccharea</name>
    <dbReference type="NCBI Taxonomy" id="1293035"/>
    <lineage>
        <taxon>Bacteria</taxon>
        <taxon>Pseudomonadati</taxon>
        <taxon>Bacteroidota</taxon>
        <taxon>Chitinophagia</taxon>
        <taxon>Chitinophagales</taxon>
        <taxon>Chitinophagaceae</taxon>
        <taxon>Chitinophaga</taxon>
    </lineage>
</organism>
<protein>
    <recommendedName>
        <fullName evidence="5">Lipoprotein</fullName>
    </recommendedName>
</protein>
<dbReference type="EMBL" id="VIWO01000005">
    <property type="protein sequence ID" value="TWF39979.1"/>
    <property type="molecule type" value="Genomic_DNA"/>
</dbReference>
<evidence type="ECO:0000256" key="2">
    <source>
        <dbReference type="SAM" id="SignalP"/>
    </source>
</evidence>
<feature type="signal peptide" evidence="2">
    <location>
        <begin position="1"/>
        <end position="23"/>
    </location>
</feature>
<sequence>MRAPILLTALVVTTMAISNIASAQNQLPETKWQKNHPNWTANHPGRTEVNDRLANQDRRINREVRNGEISRAQANKMHWEDRSVRREERKMAARNGGHLTHGEVATLNHRENRISRRIGH</sequence>
<gene>
    <name evidence="3" type="ORF">FHW36_105420</name>
</gene>
<evidence type="ECO:0000313" key="4">
    <source>
        <dbReference type="Proteomes" id="UP000320811"/>
    </source>
</evidence>
<feature type="compositionally biased region" description="Basic and acidic residues" evidence="1">
    <location>
        <begin position="45"/>
        <end position="54"/>
    </location>
</feature>
<feature type="region of interest" description="Disordered" evidence="1">
    <location>
        <begin position="34"/>
        <end position="54"/>
    </location>
</feature>
<feature type="chain" id="PRO_5021948794" description="Lipoprotein" evidence="2">
    <location>
        <begin position="24"/>
        <end position="120"/>
    </location>
</feature>
<accession>A0A561PPE1</accession>
<proteinExistence type="predicted"/>
<dbReference type="AlphaFoldDB" id="A0A561PPE1"/>
<keyword evidence="2" id="KW-0732">Signal</keyword>
<reference evidence="3 4" key="1">
    <citation type="submission" date="2019-06" db="EMBL/GenBank/DDBJ databases">
        <title>Sorghum-associated microbial communities from plants grown in Nebraska, USA.</title>
        <authorList>
            <person name="Schachtman D."/>
        </authorList>
    </citation>
    <scope>NUCLEOTIDE SEQUENCE [LARGE SCALE GENOMIC DNA]</scope>
    <source>
        <strain evidence="3 4">1209</strain>
    </source>
</reference>
<evidence type="ECO:0008006" key="5">
    <source>
        <dbReference type="Google" id="ProtNLM"/>
    </source>
</evidence>